<dbReference type="GeneID" id="61765413"/>
<dbReference type="AlphaFoldDB" id="A0A3S5DFJ5"/>
<name>A0A3S5DFJ5_SERRU</name>
<evidence type="ECO:0000256" key="1">
    <source>
        <dbReference type="SAM" id="MobiDB-lite"/>
    </source>
</evidence>
<dbReference type="Proteomes" id="UP000307968">
    <property type="component" value="Chromosome"/>
</dbReference>
<dbReference type="RefSeq" id="WP_054306389.1">
    <property type="nucleotide sequence ID" value="NZ_CAMIPJ010000001.1"/>
</dbReference>
<feature type="compositionally biased region" description="Gly residues" evidence="1">
    <location>
        <begin position="61"/>
        <end position="71"/>
    </location>
</feature>
<protein>
    <submittedName>
        <fullName evidence="3">Predicted integral membrane protein</fullName>
    </submittedName>
</protein>
<feature type="region of interest" description="Disordered" evidence="1">
    <location>
        <begin position="29"/>
        <end position="87"/>
    </location>
</feature>
<feature type="compositionally biased region" description="Basic and acidic residues" evidence="1">
    <location>
        <begin position="72"/>
        <end position="87"/>
    </location>
</feature>
<dbReference type="EMBL" id="LR134155">
    <property type="protein sequence ID" value="VEA73215.1"/>
    <property type="molecule type" value="Genomic_DNA"/>
</dbReference>
<feature type="chain" id="PRO_5036095097" evidence="2">
    <location>
        <begin position="27"/>
        <end position="182"/>
    </location>
</feature>
<evidence type="ECO:0000256" key="2">
    <source>
        <dbReference type="SAM" id="SignalP"/>
    </source>
</evidence>
<dbReference type="NCBIfam" id="NF040487">
    <property type="entry name" value="T3SS_CigR_fam"/>
    <property type="match status" value="1"/>
</dbReference>
<gene>
    <name evidence="4" type="ORF">NCTC12971_02318</name>
    <name evidence="3" type="ORF">NCTC9419_04843</name>
</gene>
<dbReference type="Gene3D" id="3.10.450.160">
    <property type="entry name" value="inner membrane protein cigr"/>
    <property type="match status" value="1"/>
</dbReference>
<evidence type="ECO:0000313" key="3">
    <source>
        <dbReference type="EMBL" id="VEA73215.1"/>
    </source>
</evidence>
<feature type="signal peptide" evidence="2">
    <location>
        <begin position="1"/>
        <end position="26"/>
    </location>
</feature>
<reference evidence="3 5" key="1">
    <citation type="submission" date="2018-12" db="EMBL/GenBank/DDBJ databases">
        <authorList>
            <consortium name="Pathogen Informatics"/>
        </authorList>
    </citation>
    <scope>NUCLEOTIDE SEQUENCE [LARGE SCALE GENOMIC DNA]</scope>
    <source>
        <strain evidence="4 6">NCTC12971</strain>
        <strain evidence="3 5">NCTC9419</strain>
    </source>
</reference>
<proteinExistence type="predicted"/>
<evidence type="ECO:0000313" key="4">
    <source>
        <dbReference type="EMBL" id="VTP61811.1"/>
    </source>
</evidence>
<sequence length="182" mass="18736">MKKRRMTITALALIASLGVSSAPVFADKGGNGNGGNGHGNSGNHGNGGNHGNKGFDNPHGNGKGNGNGKGKGFSDEHGNKGKRGNYADDRGLVHVDLSYDRARALALNYGLTGYQSLPPGIAKNLARGKPLPPGIAKKTVPASLLGQLPQYPGYEWRVVGDNLVLIALSTALVASVINGVFD</sequence>
<evidence type="ECO:0000313" key="6">
    <source>
        <dbReference type="Proteomes" id="UP000307968"/>
    </source>
</evidence>
<dbReference type="STRING" id="61652.AXX16_3231"/>
<evidence type="ECO:0000313" key="5">
    <source>
        <dbReference type="Proteomes" id="UP000271603"/>
    </source>
</evidence>
<keyword evidence="2" id="KW-0732">Signal</keyword>
<organism evidence="3 5">
    <name type="scientific">Serratia rubidaea</name>
    <name type="common">Serratia marinorubra</name>
    <dbReference type="NCBI Taxonomy" id="61652"/>
    <lineage>
        <taxon>Bacteria</taxon>
        <taxon>Pseudomonadati</taxon>
        <taxon>Pseudomonadota</taxon>
        <taxon>Gammaproteobacteria</taxon>
        <taxon>Enterobacterales</taxon>
        <taxon>Yersiniaceae</taxon>
        <taxon>Serratia</taxon>
    </lineage>
</organism>
<dbReference type="Proteomes" id="UP000271603">
    <property type="component" value="Chromosome"/>
</dbReference>
<accession>A0A3S5DFJ5</accession>
<feature type="compositionally biased region" description="Gly residues" evidence="1">
    <location>
        <begin position="29"/>
        <end position="51"/>
    </location>
</feature>
<dbReference type="EMBL" id="LR590463">
    <property type="protein sequence ID" value="VTP61811.1"/>
    <property type="molecule type" value="Genomic_DNA"/>
</dbReference>